<dbReference type="SUPFAM" id="SSF46785">
    <property type="entry name" value="Winged helix' DNA-binding domain"/>
    <property type="match status" value="1"/>
</dbReference>
<organism evidence="7 8">
    <name type="scientific">Gossypium australe</name>
    <dbReference type="NCBI Taxonomy" id="47621"/>
    <lineage>
        <taxon>Eukaryota</taxon>
        <taxon>Viridiplantae</taxon>
        <taxon>Streptophyta</taxon>
        <taxon>Embryophyta</taxon>
        <taxon>Tracheophyta</taxon>
        <taxon>Spermatophyta</taxon>
        <taxon>Magnoliopsida</taxon>
        <taxon>eudicotyledons</taxon>
        <taxon>Gunneridae</taxon>
        <taxon>Pentapetalae</taxon>
        <taxon>rosids</taxon>
        <taxon>malvids</taxon>
        <taxon>Malvales</taxon>
        <taxon>Malvaceae</taxon>
        <taxon>Malvoideae</taxon>
        <taxon>Gossypium</taxon>
    </lineage>
</organism>
<feature type="region of interest" description="Disordered" evidence="4">
    <location>
        <begin position="359"/>
        <end position="400"/>
    </location>
</feature>
<dbReference type="InterPro" id="IPR006909">
    <property type="entry name" value="Rad21/Rec8_C_eu"/>
</dbReference>
<name>A0A5B6V4Y7_9ROSI</name>
<dbReference type="Gene3D" id="1.10.10.580">
    <property type="entry name" value="Structural maintenance of chromosome 1. Chain E"/>
    <property type="match status" value="1"/>
</dbReference>
<dbReference type="OrthoDB" id="10071381at2759"/>
<evidence type="ECO:0000313" key="8">
    <source>
        <dbReference type="Proteomes" id="UP000325315"/>
    </source>
</evidence>
<dbReference type="Proteomes" id="UP000325315">
    <property type="component" value="Unassembled WGS sequence"/>
</dbReference>
<feature type="compositionally biased region" description="Basic and acidic residues" evidence="4">
    <location>
        <begin position="244"/>
        <end position="266"/>
    </location>
</feature>
<comment type="subcellular location">
    <subcellularLocation>
        <location evidence="1">Nucleus</location>
    </subcellularLocation>
</comment>
<keyword evidence="3" id="KW-0539">Nucleus</keyword>
<dbReference type="InterPro" id="IPR039781">
    <property type="entry name" value="Rad21/Rec8-like"/>
</dbReference>
<proteinExistence type="inferred from homology"/>
<feature type="compositionally biased region" description="Low complexity" evidence="4">
    <location>
        <begin position="367"/>
        <end position="385"/>
    </location>
</feature>
<dbReference type="InterPro" id="IPR036390">
    <property type="entry name" value="WH_DNA-bd_sf"/>
</dbReference>
<dbReference type="AlphaFoldDB" id="A0A5B6V4Y7"/>
<evidence type="ECO:0000259" key="5">
    <source>
        <dbReference type="Pfam" id="PF04824"/>
    </source>
</evidence>
<protein>
    <submittedName>
        <fullName evidence="7">Sister chromatid cohesion 1 protein 1</fullName>
    </submittedName>
</protein>
<evidence type="ECO:0000259" key="6">
    <source>
        <dbReference type="Pfam" id="PF04825"/>
    </source>
</evidence>
<reference evidence="8" key="1">
    <citation type="journal article" date="2019" name="Plant Biotechnol. J.">
        <title>Genome sequencing of the Australian wild diploid species Gossypium australe highlights disease resistance and delayed gland morphogenesis.</title>
        <authorList>
            <person name="Cai Y."/>
            <person name="Cai X."/>
            <person name="Wang Q."/>
            <person name="Wang P."/>
            <person name="Zhang Y."/>
            <person name="Cai C."/>
            <person name="Xu Y."/>
            <person name="Wang K."/>
            <person name="Zhou Z."/>
            <person name="Wang C."/>
            <person name="Geng S."/>
            <person name="Li B."/>
            <person name="Dong Q."/>
            <person name="Hou Y."/>
            <person name="Wang H."/>
            <person name="Ai P."/>
            <person name="Liu Z."/>
            <person name="Yi F."/>
            <person name="Sun M."/>
            <person name="An G."/>
            <person name="Cheng J."/>
            <person name="Zhang Y."/>
            <person name="Shi Q."/>
            <person name="Xie Y."/>
            <person name="Shi X."/>
            <person name="Chang Y."/>
            <person name="Huang F."/>
            <person name="Chen Y."/>
            <person name="Hong S."/>
            <person name="Mi L."/>
            <person name="Sun Q."/>
            <person name="Zhang L."/>
            <person name="Zhou B."/>
            <person name="Peng R."/>
            <person name="Zhang X."/>
            <person name="Liu F."/>
        </authorList>
    </citation>
    <scope>NUCLEOTIDE SEQUENCE [LARGE SCALE GENOMIC DNA]</scope>
    <source>
        <strain evidence="8">cv. PA1801</strain>
    </source>
</reference>
<comment type="similarity">
    <text evidence="2">Belongs to the rad21 family.</text>
</comment>
<accession>A0A5B6V4Y7</accession>
<feature type="domain" description="Rad21/Rec8-like protein C-terminal eukaryotic" evidence="5">
    <location>
        <begin position="554"/>
        <end position="607"/>
    </location>
</feature>
<dbReference type="GO" id="GO:0051754">
    <property type="term" value="P:meiotic sister chromatid cohesion, centromeric"/>
    <property type="evidence" value="ECO:0007669"/>
    <property type="project" value="TreeGrafter"/>
</dbReference>
<comment type="caution">
    <text evidence="7">The sequence shown here is derived from an EMBL/GenBank/DDBJ whole genome shotgun (WGS) entry which is preliminary data.</text>
</comment>
<dbReference type="GO" id="GO:0008278">
    <property type="term" value="C:cohesin complex"/>
    <property type="evidence" value="ECO:0007669"/>
    <property type="project" value="InterPro"/>
</dbReference>
<gene>
    <name evidence="7" type="ORF">EPI10_008500</name>
</gene>
<dbReference type="GO" id="GO:0003682">
    <property type="term" value="F:chromatin binding"/>
    <property type="evidence" value="ECO:0007669"/>
    <property type="project" value="TreeGrafter"/>
</dbReference>
<sequence>MKFLAAKKKKLSLELELHERTPLAKLRSHKLLGTRQAKLDRRKANKLDIARLCEEILNPPVPIALRLSSILMGGVVILYEKKVMFLHDDANRFLVEIRNAWKVMNEPTLLPKRKEKAKRKSITLPENDETSMGFTNAGELEEETSMGFQQYNLNMQLDQVDDYYITSDPMEDIATNDHHQADDNDITLFDLFQPNSNIRGQFERFEEADEGTQVHFTLDEHIQIPTTPIPSPAQKEPQRAGGTQERHPEHQLDQQFNKNREARDQQRQGPVKQRRKPKGIITDEEQTVISNHVYHSWLHDTSDIASRIRRKNRGPASILSTYKIAKLMELPSTVIMDDMLLKGNQEISYPEPLLDLWKKSNQPLHDSPSVRTSQPQPQSQPQLHEPSSKERVQSNYPMDYPFEDLHSGVGSPSHAAPIEVQRVNVVNKVTPSGINQFVSPGNSGDAVRYTGSSVSGDGVPSGNLEVNIERVGSKKKNVHSTSKNSGSLDTVVEVFREADTDFKLSRSKRKNLEPDHDFLVETQLTMETPADDPPDMMTENIKKHMKTHFETPGAPQVESLQNLAAGLNRKGAAQLFYRTCVLASQGFLKVQQKVAFGDIFISKGAKM</sequence>
<evidence type="ECO:0000256" key="3">
    <source>
        <dbReference type="ARBA" id="ARBA00023242"/>
    </source>
</evidence>
<dbReference type="PANTHER" id="PTHR12585:SF64">
    <property type="entry name" value="SISTER CHROMATID COHESION 1 PROTEIN 1"/>
    <property type="match status" value="1"/>
</dbReference>
<evidence type="ECO:0000256" key="4">
    <source>
        <dbReference type="SAM" id="MobiDB-lite"/>
    </source>
</evidence>
<dbReference type="InterPro" id="IPR006910">
    <property type="entry name" value="Rad21_Rec8_N"/>
</dbReference>
<dbReference type="GO" id="GO:0005634">
    <property type="term" value="C:nucleus"/>
    <property type="evidence" value="ECO:0007669"/>
    <property type="project" value="UniProtKB-SubCell"/>
</dbReference>
<evidence type="ECO:0000313" key="7">
    <source>
        <dbReference type="EMBL" id="KAA3464222.1"/>
    </source>
</evidence>
<dbReference type="Pfam" id="PF04825">
    <property type="entry name" value="Rad21_Rec8_N"/>
    <property type="match status" value="1"/>
</dbReference>
<dbReference type="CDD" id="cd21793">
    <property type="entry name" value="Rad21_Rec8_M_AtSYN1-like"/>
    <property type="match status" value="1"/>
</dbReference>
<evidence type="ECO:0000256" key="2">
    <source>
        <dbReference type="ARBA" id="ARBA00009870"/>
    </source>
</evidence>
<dbReference type="InterPro" id="IPR023093">
    <property type="entry name" value="ScpA-like_C"/>
</dbReference>
<feature type="domain" description="Rad21/Rec8-like protein N-terminal" evidence="6">
    <location>
        <begin position="31"/>
        <end position="116"/>
    </location>
</feature>
<feature type="region of interest" description="Disordered" evidence="4">
    <location>
        <begin position="224"/>
        <end position="282"/>
    </location>
</feature>
<evidence type="ECO:0000256" key="1">
    <source>
        <dbReference type="ARBA" id="ARBA00004123"/>
    </source>
</evidence>
<dbReference type="Pfam" id="PF04824">
    <property type="entry name" value="Rad21_Rec8"/>
    <property type="match status" value="1"/>
</dbReference>
<dbReference type="EMBL" id="SMMG02000008">
    <property type="protein sequence ID" value="KAA3464222.1"/>
    <property type="molecule type" value="Genomic_DNA"/>
</dbReference>
<dbReference type="PANTHER" id="PTHR12585">
    <property type="entry name" value="SCC1 / RAD21 FAMILY MEMBER"/>
    <property type="match status" value="1"/>
</dbReference>
<keyword evidence="8" id="KW-1185">Reference proteome</keyword>